<keyword evidence="5 6" id="KW-0456">Lyase</keyword>
<dbReference type="Gene3D" id="3.20.20.70">
    <property type="entry name" value="Aldolase class I"/>
    <property type="match status" value="1"/>
</dbReference>
<keyword evidence="3 6" id="KW-0210">Decarboxylase</keyword>
<dbReference type="HAMAP" id="MF_01200_B">
    <property type="entry name" value="OMPdecase_type1_B"/>
    <property type="match status" value="1"/>
</dbReference>
<evidence type="ECO:0000313" key="9">
    <source>
        <dbReference type="Proteomes" id="UP001431693"/>
    </source>
</evidence>
<dbReference type="EC" id="4.1.1.23" evidence="6"/>
<evidence type="ECO:0000256" key="2">
    <source>
        <dbReference type="ARBA" id="ARBA00004861"/>
    </source>
</evidence>
<dbReference type="PANTHER" id="PTHR32119">
    <property type="entry name" value="OROTIDINE 5'-PHOSPHATE DECARBOXYLASE"/>
    <property type="match status" value="1"/>
</dbReference>
<protein>
    <recommendedName>
        <fullName evidence="6">Orotidine 5'-phosphate decarboxylase</fullName>
        <ecNumber evidence="6">4.1.1.23</ecNumber>
    </recommendedName>
    <alternativeName>
        <fullName evidence="6">OMP decarboxylase</fullName>
        <shortName evidence="6">OMPDCase</shortName>
        <shortName evidence="6">OMPdecase</shortName>
    </alternativeName>
</protein>
<reference evidence="8" key="1">
    <citation type="submission" date="2023-05" db="EMBL/GenBank/DDBJ databases">
        <title>[olsenella] sp. nov., isolated from a pig farm feces dump.</title>
        <authorList>
            <person name="Chang Y.-H."/>
        </authorList>
    </citation>
    <scope>NUCLEOTIDE SEQUENCE</scope>
    <source>
        <strain evidence="8">YH-ols2217</strain>
    </source>
</reference>
<dbReference type="InterPro" id="IPR001754">
    <property type="entry name" value="OMPdeCOase_dom"/>
</dbReference>
<evidence type="ECO:0000256" key="6">
    <source>
        <dbReference type="HAMAP-Rule" id="MF_01200"/>
    </source>
</evidence>
<feature type="binding site" evidence="6">
    <location>
        <position position="127"/>
    </location>
    <ligand>
        <name>substrate</name>
    </ligand>
</feature>
<evidence type="ECO:0000256" key="1">
    <source>
        <dbReference type="ARBA" id="ARBA00002356"/>
    </source>
</evidence>
<comment type="function">
    <text evidence="1 6">Catalyzes the decarboxylation of orotidine 5'-monophosphate (OMP) to uridine 5'-monophosphate (UMP).</text>
</comment>
<keyword evidence="9" id="KW-1185">Reference proteome</keyword>
<dbReference type="EMBL" id="JASJEX010000001">
    <property type="protein sequence ID" value="MDJ1128897.1"/>
    <property type="molecule type" value="Genomic_DNA"/>
</dbReference>
<dbReference type="SMART" id="SM00934">
    <property type="entry name" value="OMPdecase"/>
    <property type="match status" value="1"/>
</dbReference>
<feature type="binding site" evidence="6">
    <location>
        <position position="217"/>
    </location>
    <ligand>
        <name>substrate</name>
    </ligand>
</feature>
<dbReference type="SUPFAM" id="SSF51366">
    <property type="entry name" value="Ribulose-phoshate binding barrel"/>
    <property type="match status" value="1"/>
</dbReference>
<feature type="binding site" evidence="6">
    <location>
        <position position="197"/>
    </location>
    <ligand>
        <name>substrate</name>
    </ligand>
</feature>
<comment type="pathway">
    <text evidence="2 6">Pyrimidine metabolism; UMP biosynthesis via de novo pathway; UMP from orotate: step 2/2.</text>
</comment>
<dbReference type="GO" id="GO:0004590">
    <property type="term" value="F:orotidine-5'-phosphate decarboxylase activity"/>
    <property type="evidence" value="ECO:0007669"/>
    <property type="project" value="UniProtKB-EC"/>
</dbReference>
<dbReference type="InterPro" id="IPR014732">
    <property type="entry name" value="OMPdecase"/>
</dbReference>
<feature type="domain" description="Orotidine 5'-phosphate decarboxylase" evidence="7">
    <location>
        <begin position="12"/>
        <end position="233"/>
    </location>
</feature>
<dbReference type="RefSeq" id="WP_283712534.1">
    <property type="nucleotide sequence ID" value="NZ_JASJEW010000001.1"/>
</dbReference>
<evidence type="ECO:0000313" key="8">
    <source>
        <dbReference type="EMBL" id="MDJ1128897.1"/>
    </source>
</evidence>
<evidence type="ECO:0000256" key="5">
    <source>
        <dbReference type="ARBA" id="ARBA00023239"/>
    </source>
</evidence>
<proteinExistence type="inferred from homology"/>
<comment type="caution">
    <text evidence="8">The sequence shown here is derived from an EMBL/GenBank/DDBJ whole genome shotgun (WGS) entry which is preliminary data.</text>
</comment>
<feature type="binding site" evidence="6">
    <location>
        <position position="188"/>
    </location>
    <ligand>
        <name>substrate</name>
    </ligand>
</feature>
<feature type="binding site" evidence="6">
    <location>
        <position position="39"/>
    </location>
    <ligand>
        <name>substrate</name>
    </ligand>
</feature>
<keyword evidence="4 6" id="KW-0665">Pyrimidine biosynthesis</keyword>
<name>A0ABT6ZIL8_9ACTN</name>
<dbReference type="NCBIfam" id="TIGR01740">
    <property type="entry name" value="pyrF"/>
    <property type="match status" value="1"/>
</dbReference>
<comment type="catalytic activity">
    <reaction evidence="6">
        <text>orotidine 5'-phosphate + H(+) = UMP + CO2</text>
        <dbReference type="Rhea" id="RHEA:11596"/>
        <dbReference type="ChEBI" id="CHEBI:15378"/>
        <dbReference type="ChEBI" id="CHEBI:16526"/>
        <dbReference type="ChEBI" id="CHEBI:57538"/>
        <dbReference type="ChEBI" id="CHEBI:57865"/>
        <dbReference type="EC" id="4.1.1.23"/>
    </reaction>
</comment>
<feature type="binding site" evidence="6">
    <location>
        <position position="18"/>
    </location>
    <ligand>
        <name>substrate</name>
    </ligand>
</feature>
<gene>
    <name evidence="6 8" type="primary">pyrF</name>
    <name evidence="8" type="ORF">QJ043_02215</name>
</gene>
<evidence type="ECO:0000256" key="4">
    <source>
        <dbReference type="ARBA" id="ARBA00022975"/>
    </source>
</evidence>
<organism evidence="8 9">
    <name type="scientific">Kribbibacterium absianum</name>
    <dbReference type="NCBI Taxonomy" id="3044210"/>
    <lineage>
        <taxon>Bacteria</taxon>
        <taxon>Bacillati</taxon>
        <taxon>Actinomycetota</taxon>
        <taxon>Coriobacteriia</taxon>
        <taxon>Coriobacteriales</taxon>
        <taxon>Kribbibacteriaceae</taxon>
        <taxon>Kribbibacterium</taxon>
    </lineage>
</organism>
<dbReference type="CDD" id="cd04725">
    <property type="entry name" value="OMP_decarboxylase_like"/>
    <property type="match status" value="1"/>
</dbReference>
<feature type="binding site" evidence="6">
    <location>
        <begin position="66"/>
        <end position="75"/>
    </location>
    <ligand>
        <name>substrate</name>
    </ligand>
</feature>
<sequence length="241" mass="24942">MLEDRRAEAADRVIVALDCDRTEAVALAHKLAGKARWVKVGMTLFYAEGPSIVDYFRSQGFKVFLDLKLFDIPHQVRGAAASAVATGADILSIHGLGGADMVQAARAGADSCDRDVEPRVIAITVLTSMSQGTLETIGVGEPLTDEVKRLATLACTNGADGVVCSPNEAAMLRELLGPDALIVTPGVRPTGAALGDQSRVATPAGAIKAGASHLVVGRPITAADDPVATFDAIVDEVAEAL</sequence>
<evidence type="ECO:0000256" key="3">
    <source>
        <dbReference type="ARBA" id="ARBA00022793"/>
    </source>
</evidence>
<comment type="similarity">
    <text evidence="6">Belongs to the OMP decarboxylase family. Type 1 subfamily.</text>
</comment>
<dbReference type="InterPro" id="IPR013785">
    <property type="entry name" value="Aldolase_TIM"/>
</dbReference>
<dbReference type="Proteomes" id="UP001431693">
    <property type="component" value="Unassembled WGS sequence"/>
</dbReference>
<accession>A0ABT6ZIL8</accession>
<dbReference type="Pfam" id="PF00215">
    <property type="entry name" value="OMPdecase"/>
    <property type="match status" value="1"/>
</dbReference>
<dbReference type="InterPro" id="IPR047596">
    <property type="entry name" value="OMPdecase_bac"/>
</dbReference>
<feature type="binding site" evidence="6">
    <location>
        <position position="218"/>
    </location>
    <ligand>
        <name>substrate</name>
    </ligand>
</feature>
<dbReference type="InterPro" id="IPR011060">
    <property type="entry name" value="RibuloseP-bd_barrel"/>
</dbReference>
<dbReference type="PANTHER" id="PTHR32119:SF2">
    <property type="entry name" value="OROTIDINE 5'-PHOSPHATE DECARBOXYLASE"/>
    <property type="match status" value="1"/>
</dbReference>
<dbReference type="NCBIfam" id="NF001273">
    <property type="entry name" value="PRK00230.1"/>
    <property type="match status" value="1"/>
</dbReference>
<feature type="active site" description="Proton donor" evidence="6">
    <location>
        <position position="68"/>
    </location>
</feature>
<evidence type="ECO:0000259" key="7">
    <source>
        <dbReference type="SMART" id="SM00934"/>
    </source>
</evidence>
<comment type="subunit">
    <text evidence="6">Homodimer.</text>
</comment>